<accession>A0A517SX26</accession>
<gene>
    <name evidence="1" type="ORF">SV7mr_32220</name>
</gene>
<dbReference type="EMBL" id="CP036272">
    <property type="protein sequence ID" value="QDT60696.1"/>
    <property type="molecule type" value="Genomic_DNA"/>
</dbReference>
<dbReference type="Proteomes" id="UP000315003">
    <property type="component" value="Chromosome"/>
</dbReference>
<dbReference type="AlphaFoldDB" id="A0A517SX26"/>
<protein>
    <submittedName>
        <fullName evidence="1">Uncharacterized protein</fullName>
    </submittedName>
</protein>
<evidence type="ECO:0000313" key="1">
    <source>
        <dbReference type="EMBL" id="QDT60696.1"/>
    </source>
</evidence>
<organism evidence="1 2">
    <name type="scientific">Stieleria bergensis</name>
    <dbReference type="NCBI Taxonomy" id="2528025"/>
    <lineage>
        <taxon>Bacteria</taxon>
        <taxon>Pseudomonadati</taxon>
        <taxon>Planctomycetota</taxon>
        <taxon>Planctomycetia</taxon>
        <taxon>Pirellulales</taxon>
        <taxon>Pirellulaceae</taxon>
        <taxon>Stieleria</taxon>
    </lineage>
</organism>
<sequence>MCFSAGLLARFGLPYELSCSGAPFGLPIGYQKVQNTVPLVSFPEWCQASAVSLTAR</sequence>
<name>A0A517SX26_9BACT</name>
<keyword evidence="2" id="KW-1185">Reference proteome</keyword>
<evidence type="ECO:0000313" key="2">
    <source>
        <dbReference type="Proteomes" id="UP000315003"/>
    </source>
</evidence>
<proteinExistence type="predicted"/>
<reference evidence="1 2" key="1">
    <citation type="submission" date="2019-02" db="EMBL/GenBank/DDBJ databases">
        <title>Deep-cultivation of Planctomycetes and their phenomic and genomic characterization uncovers novel biology.</title>
        <authorList>
            <person name="Wiegand S."/>
            <person name="Jogler M."/>
            <person name="Boedeker C."/>
            <person name="Pinto D."/>
            <person name="Vollmers J."/>
            <person name="Rivas-Marin E."/>
            <person name="Kohn T."/>
            <person name="Peeters S.H."/>
            <person name="Heuer A."/>
            <person name="Rast P."/>
            <person name="Oberbeckmann S."/>
            <person name="Bunk B."/>
            <person name="Jeske O."/>
            <person name="Meyerdierks A."/>
            <person name="Storesund J.E."/>
            <person name="Kallscheuer N."/>
            <person name="Luecker S."/>
            <person name="Lage O.M."/>
            <person name="Pohl T."/>
            <person name="Merkel B.J."/>
            <person name="Hornburger P."/>
            <person name="Mueller R.-W."/>
            <person name="Bruemmer F."/>
            <person name="Labrenz M."/>
            <person name="Spormann A.M."/>
            <person name="Op den Camp H."/>
            <person name="Overmann J."/>
            <person name="Amann R."/>
            <person name="Jetten M.S.M."/>
            <person name="Mascher T."/>
            <person name="Medema M.H."/>
            <person name="Devos D.P."/>
            <person name="Kaster A.-K."/>
            <person name="Ovreas L."/>
            <person name="Rohde M."/>
            <person name="Galperin M.Y."/>
            <person name="Jogler C."/>
        </authorList>
    </citation>
    <scope>NUCLEOTIDE SEQUENCE [LARGE SCALE GENOMIC DNA]</scope>
    <source>
        <strain evidence="1 2">SV_7m_r</strain>
    </source>
</reference>